<keyword evidence="4" id="KW-1185">Reference proteome</keyword>
<protein>
    <submittedName>
        <fullName evidence="3">Lytic transglycosylase domain-containing protein</fullName>
    </submittedName>
</protein>
<dbReference type="PANTHER" id="PTHR37423:SF2">
    <property type="entry name" value="MEMBRANE-BOUND LYTIC MUREIN TRANSGLYCOSYLASE C"/>
    <property type="match status" value="1"/>
</dbReference>
<comment type="similarity">
    <text evidence="1">Belongs to the transglycosylase Slt family.</text>
</comment>
<dbReference type="KEGG" id="alj:G8D99_09050"/>
<organism evidence="3 4">
    <name type="scientific">Acinetobacter lanii</name>
    <dbReference type="NCBI Taxonomy" id="2715163"/>
    <lineage>
        <taxon>Bacteria</taxon>
        <taxon>Pseudomonadati</taxon>
        <taxon>Pseudomonadota</taxon>
        <taxon>Gammaproteobacteria</taxon>
        <taxon>Moraxellales</taxon>
        <taxon>Moraxellaceae</taxon>
        <taxon>Acinetobacter</taxon>
    </lineage>
</organism>
<dbReference type="Gene3D" id="1.10.530.10">
    <property type="match status" value="1"/>
</dbReference>
<sequence length="189" mass="20997">MFKTQKPRSSFTQPFFNWKIITLSLCLSALAGCSSLGGGSVEKRAGKLAVGIQKAYRVDATTAQRVSPMIVQSAEQYAVDPILIAALIRQESSYRNSAVSPAGAVGLTQIIPRYWQQSCPGDLFQENININCGTYVLARYNQRAGNWKKALAYYNVGPSGYNNQRKMKKQGKRYAKQVKQHQKTLKQAL</sequence>
<dbReference type="InterPro" id="IPR008258">
    <property type="entry name" value="Transglycosylase_SLT_dom_1"/>
</dbReference>
<evidence type="ECO:0000313" key="3">
    <source>
        <dbReference type="EMBL" id="QIO10394.1"/>
    </source>
</evidence>
<reference evidence="3 4" key="1">
    <citation type="submission" date="2020-03" db="EMBL/GenBank/DDBJ databases">
        <authorList>
            <person name="Zhu W."/>
        </authorList>
    </citation>
    <scope>NUCLEOTIDE SEQUENCE [LARGE SCALE GENOMIC DNA]</scope>
    <source>
        <strain evidence="3 4">185</strain>
    </source>
</reference>
<proteinExistence type="inferred from homology"/>
<feature type="domain" description="Transglycosylase SLT" evidence="2">
    <location>
        <begin position="70"/>
        <end position="173"/>
    </location>
</feature>
<evidence type="ECO:0000259" key="2">
    <source>
        <dbReference type="Pfam" id="PF01464"/>
    </source>
</evidence>
<dbReference type="EMBL" id="CP049916">
    <property type="protein sequence ID" value="QIO10394.1"/>
    <property type="molecule type" value="Genomic_DNA"/>
</dbReference>
<dbReference type="SUPFAM" id="SSF53955">
    <property type="entry name" value="Lysozyme-like"/>
    <property type="match status" value="1"/>
</dbReference>
<evidence type="ECO:0000256" key="1">
    <source>
        <dbReference type="ARBA" id="ARBA00007734"/>
    </source>
</evidence>
<accession>A0A6G8S8D8</accession>
<dbReference type="Proteomes" id="UP000501939">
    <property type="component" value="Chromosome"/>
</dbReference>
<dbReference type="PROSITE" id="PS51257">
    <property type="entry name" value="PROKAR_LIPOPROTEIN"/>
    <property type="match status" value="1"/>
</dbReference>
<evidence type="ECO:0000313" key="4">
    <source>
        <dbReference type="Proteomes" id="UP000501939"/>
    </source>
</evidence>
<dbReference type="AlphaFoldDB" id="A0A6G8S8D8"/>
<gene>
    <name evidence="3" type="ORF">G8D99_09050</name>
</gene>
<name>A0A6G8S8D8_9GAMM</name>
<dbReference type="InterPro" id="IPR023346">
    <property type="entry name" value="Lysozyme-like_dom_sf"/>
</dbReference>
<dbReference type="PANTHER" id="PTHR37423">
    <property type="entry name" value="SOLUBLE LYTIC MUREIN TRANSGLYCOSYLASE-RELATED"/>
    <property type="match status" value="1"/>
</dbReference>
<dbReference type="Pfam" id="PF01464">
    <property type="entry name" value="SLT"/>
    <property type="match status" value="1"/>
</dbReference>